<gene>
    <name evidence="7" type="ORF">BDV38DRAFT_252480</name>
</gene>
<dbReference type="InterPro" id="IPR051924">
    <property type="entry name" value="GST_Kappa/NadH"/>
</dbReference>
<feature type="domain" description="DSBA-like thioredoxin" evidence="6">
    <location>
        <begin position="6"/>
        <end position="206"/>
    </location>
</feature>
<comment type="similarity">
    <text evidence="1 4">Belongs to the GST superfamily. Kappa family.</text>
</comment>
<dbReference type="AlphaFoldDB" id="A0A5N6SP01"/>
<evidence type="ECO:0000313" key="8">
    <source>
        <dbReference type="Proteomes" id="UP000325672"/>
    </source>
</evidence>
<comment type="catalytic activity">
    <reaction evidence="3 4">
        <text>RX + glutathione = an S-substituted glutathione + a halide anion + H(+)</text>
        <dbReference type="Rhea" id="RHEA:16437"/>
        <dbReference type="ChEBI" id="CHEBI:15378"/>
        <dbReference type="ChEBI" id="CHEBI:16042"/>
        <dbReference type="ChEBI" id="CHEBI:17792"/>
        <dbReference type="ChEBI" id="CHEBI:57925"/>
        <dbReference type="ChEBI" id="CHEBI:90779"/>
        <dbReference type="EC" id="2.5.1.18"/>
    </reaction>
</comment>
<dbReference type="Proteomes" id="UP000325672">
    <property type="component" value="Unassembled WGS sequence"/>
</dbReference>
<dbReference type="InterPro" id="IPR014440">
    <property type="entry name" value="HCCAis_GSTk"/>
</dbReference>
<feature type="active site" description="Nucleophile" evidence="5">
    <location>
        <position position="14"/>
    </location>
</feature>
<dbReference type="Gene3D" id="3.40.30.10">
    <property type="entry name" value="Glutaredoxin"/>
    <property type="match status" value="1"/>
</dbReference>
<dbReference type="InterPro" id="IPR036249">
    <property type="entry name" value="Thioredoxin-like_sf"/>
</dbReference>
<dbReference type="PANTHER" id="PTHR42943">
    <property type="entry name" value="GLUTATHIONE S-TRANSFERASE KAPPA"/>
    <property type="match status" value="1"/>
</dbReference>
<dbReference type="GO" id="GO:0005739">
    <property type="term" value="C:mitochondrion"/>
    <property type="evidence" value="ECO:0007669"/>
    <property type="project" value="TreeGrafter"/>
</dbReference>
<evidence type="ECO:0000256" key="3">
    <source>
        <dbReference type="ARBA" id="ARBA00047960"/>
    </source>
</evidence>
<dbReference type="SUPFAM" id="SSF52833">
    <property type="entry name" value="Thioredoxin-like"/>
    <property type="match status" value="1"/>
</dbReference>
<dbReference type="PIRSF" id="PIRSF006386">
    <property type="entry name" value="HCCAis_GSTk"/>
    <property type="match status" value="1"/>
</dbReference>
<dbReference type="InterPro" id="IPR001853">
    <property type="entry name" value="DSBA-like_thioredoxin_dom"/>
</dbReference>
<accession>A0A5N6SP01</accession>
<evidence type="ECO:0000313" key="7">
    <source>
        <dbReference type="EMBL" id="KAE8135500.1"/>
    </source>
</evidence>
<name>A0A5N6SP01_ASPPS</name>
<reference evidence="7 8" key="1">
    <citation type="submission" date="2019-04" db="EMBL/GenBank/DDBJ databases">
        <title>Friends and foes A comparative genomics study of 23 Aspergillus species from section Flavi.</title>
        <authorList>
            <consortium name="DOE Joint Genome Institute"/>
            <person name="Kjaerbolling I."/>
            <person name="Vesth T."/>
            <person name="Frisvad J.C."/>
            <person name="Nybo J.L."/>
            <person name="Theobald S."/>
            <person name="Kildgaard S."/>
            <person name="Isbrandt T."/>
            <person name="Kuo A."/>
            <person name="Sato A."/>
            <person name="Lyhne E.K."/>
            <person name="Kogle M.E."/>
            <person name="Wiebenga A."/>
            <person name="Kun R.S."/>
            <person name="Lubbers R.J."/>
            <person name="Makela M.R."/>
            <person name="Barry K."/>
            <person name="Chovatia M."/>
            <person name="Clum A."/>
            <person name="Daum C."/>
            <person name="Haridas S."/>
            <person name="He G."/>
            <person name="LaButti K."/>
            <person name="Lipzen A."/>
            <person name="Mondo S."/>
            <person name="Riley R."/>
            <person name="Salamov A."/>
            <person name="Simmons B.A."/>
            <person name="Magnuson J.K."/>
            <person name="Henrissat B."/>
            <person name="Mortensen U.H."/>
            <person name="Larsen T.O."/>
            <person name="Devries R.P."/>
            <person name="Grigoriev I.V."/>
            <person name="Machida M."/>
            <person name="Baker S.E."/>
            <person name="Andersen M.R."/>
        </authorList>
    </citation>
    <scope>NUCLEOTIDE SEQUENCE [LARGE SCALE GENOMIC DNA]</scope>
    <source>
        <strain evidence="7 8">CBS 117625</strain>
    </source>
</reference>
<dbReference type="GO" id="GO:0004602">
    <property type="term" value="F:glutathione peroxidase activity"/>
    <property type="evidence" value="ECO:0007669"/>
    <property type="project" value="TreeGrafter"/>
</dbReference>
<protein>
    <recommendedName>
        <fullName evidence="4">Glutathione S-transferase kappa</fullName>
        <ecNumber evidence="4">2.5.1.18</ecNumber>
    </recommendedName>
</protein>
<evidence type="ECO:0000256" key="2">
    <source>
        <dbReference type="ARBA" id="ARBA00022679"/>
    </source>
</evidence>
<keyword evidence="8" id="KW-1185">Reference proteome</keyword>
<dbReference type="GeneID" id="43639339"/>
<organism evidence="7 8">
    <name type="scientific">Aspergillus pseudotamarii</name>
    <dbReference type="NCBI Taxonomy" id="132259"/>
    <lineage>
        <taxon>Eukaryota</taxon>
        <taxon>Fungi</taxon>
        <taxon>Dikarya</taxon>
        <taxon>Ascomycota</taxon>
        <taxon>Pezizomycotina</taxon>
        <taxon>Eurotiomycetes</taxon>
        <taxon>Eurotiomycetidae</taxon>
        <taxon>Eurotiales</taxon>
        <taxon>Aspergillaceae</taxon>
        <taxon>Aspergillus</taxon>
        <taxon>Aspergillus subgen. Circumdati</taxon>
    </lineage>
</organism>
<dbReference type="PANTHER" id="PTHR42943:SF2">
    <property type="entry name" value="GLUTATHIONE S-TRANSFERASE KAPPA 1"/>
    <property type="match status" value="1"/>
</dbReference>
<dbReference type="Pfam" id="PF01323">
    <property type="entry name" value="DSBA"/>
    <property type="match status" value="1"/>
</dbReference>
<sequence>MSTPRLTLYFDLLSPFSYVAFHILKNSPTFTKCDITYTPVLLRELFTICQNPPPIAVKNKSTWLNKERLYWSRRLNLPMCETPPAGFPFPTVDVQSILLTLSERDPEKVAMVVERLYRGLWGDGNSQIVTPDGFMGVLEDVFGVGIAGEILEASKEPETQLRLTENTQKAFGTGAFGLPWVECVNAQNETECFWGVDHLERVVEFLGLEKGDSRWGLGVSTK</sequence>
<dbReference type="GO" id="GO:0006749">
    <property type="term" value="P:glutathione metabolic process"/>
    <property type="evidence" value="ECO:0007669"/>
    <property type="project" value="TreeGrafter"/>
</dbReference>
<evidence type="ECO:0000259" key="6">
    <source>
        <dbReference type="Pfam" id="PF01323"/>
    </source>
</evidence>
<dbReference type="EMBL" id="ML743593">
    <property type="protein sequence ID" value="KAE8135500.1"/>
    <property type="molecule type" value="Genomic_DNA"/>
</dbReference>
<dbReference type="RefSeq" id="XP_031911563.1">
    <property type="nucleotide sequence ID" value="XM_032055129.1"/>
</dbReference>
<dbReference type="OrthoDB" id="4664297at2759"/>
<dbReference type="GO" id="GO:0005777">
    <property type="term" value="C:peroxisome"/>
    <property type="evidence" value="ECO:0007669"/>
    <property type="project" value="TreeGrafter"/>
</dbReference>
<dbReference type="GO" id="GO:0004364">
    <property type="term" value="F:glutathione transferase activity"/>
    <property type="evidence" value="ECO:0007669"/>
    <property type="project" value="UniProtKB-UniRule"/>
</dbReference>
<evidence type="ECO:0000256" key="4">
    <source>
        <dbReference type="PIRNR" id="PIRNR006386"/>
    </source>
</evidence>
<keyword evidence="2 4" id="KW-0808">Transferase</keyword>
<dbReference type="EC" id="2.5.1.18" evidence="4"/>
<evidence type="ECO:0000256" key="5">
    <source>
        <dbReference type="PIRSR" id="PIRSR006386-1"/>
    </source>
</evidence>
<evidence type="ECO:0000256" key="1">
    <source>
        <dbReference type="ARBA" id="ARBA00006494"/>
    </source>
</evidence>
<proteinExistence type="inferred from homology"/>
<dbReference type="FunFam" id="3.40.30.10:FF:000096">
    <property type="entry name" value="Glutathione S-transferase kappa"/>
    <property type="match status" value="1"/>
</dbReference>